<feature type="domain" description="SCP" evidence="2">
    <location>
        <begin position="156"/>
        <end position="267"/>
    </location>
</feature>
<dbReference type="Gene3D" id="3.40.33.10">
    <property type="entry name" value="CAP"/>
    <property type="match status" value="1"/>
</dbReference>
<evidence type="ECO:0000313" key="4">
    <source>
        <dbReference type="Proteomes" id="UP000198928"/>
    </source>
</evidence>
<feature type="compositionally biased region" description="Low complexity" evidence="1">
    <location>
        <begin position="122"/>
        <end position="150"/>
    </location>
</feature>
<proteinExistence type="predicted"/>
<gene>
    <name evidence="3" type="ORF">SAMN05192584_111162</name>
</gene>
<dbReference type="PANTHER" id="PTHR31157">
    <property type="entry name" value="SCP DOMAIN-CONTAINING PROTEIN"/>
    <property type="match status" value="1"/>
</dbReference>
<reference evidence="4" key="1">
    <citation type="submission" date="2016-10" db="EMBL/GenBank/DDBJ databases">
        <authorList>
            <person name="Varghese N."/>
            <person name="Submissions S."/>
        </authorList>
    </citation>
    <scope>NUCLEOTIDE SEQUENCE [LARGE SCALE GENOMIC DNA]</scope>
    <source>
        <strain evidence="4">PL19</strain>
    </source>
</reference>
<dbReference type="SUPFAM" id="SSF55797">
    <property type="entry name" value="PR-1-like"/>
    <property type="match status" value="1"/>
</dbReference>
<dbReference type="Proteomes" id="UP000198928">
    <property type="component" value="Unassembled WGS sequence"/>
</dbReference>
<dbReference type="InterPro" id="IPR014044">
    <property type="entry name" value="CAP_dom"/>
</dbReference>
<sequence length="273" mass="29638">MRVVHIPGGSAIRRLGSHMNKHRRTRRYRKISVAALAVTALGVPAVALACVDRPATADNRSHSWQNRSHDDRERSWQNRSSGDRDRSWRSRRSEDRSPVSRSTSRPEAEKTRTPTAPPSASPAPSTSAPSSPAPSTSAPSTPSTPAPADDAAARVVELVNSERAKAGCAPLKANEKLTAAARAHSQDMADHRNMSHTGSDGSGPGDRIERAGYEWRTYGENVAYGYRTPESVMDGWMSSPGHKRNILNCSFQEIGVGLAQPGDYWTQTFGTAR</sequence>
<dbReference type="CDD" id="cd05379">
    <property type="entry name" value="CAP_bacterial"/>
    <property type="match status" value="1"/>
</dbReference>
<evidence type="ECO:0000313" key="3">
    <source>
        <dbReference type="EMBL" id="SFL00823.1"/>
    </source>
</evidence>
<dbReference type="AlphaFoldDB" id="A0A1I4E6D0"/>
<protein>
    <submittedName>
        <fullName evidence="3">Uncharacterized conserved protein YkwD, contains CAP (CSP/antigen 5/PR1) domain</fullName>
    </submittedName>
</protein>
<feature type="region of interest" description="Disordered" evidence="1">
    <location>
        <begin position="55"/>
        <end position="151"/>
    </location>
</feature>
<accession>A0A1I4E6D0</accession>
<name>A0A1I4E6D0_9ACTN</name>
<evidence type="ECO:0000259" key="2">
    <source>
        <dbReference type="Pfam" id="PF00188"/>
    </source>
</evidence>
<keyword evidence="4" id="KW-1185">Reference proteome</keyword>
<feature type="compositionally biased region" description="Basic and acidic residues" evidence="1">
    <location>
        <begin position="67"/>
        <end position="112"/>
    </location>
</feature>
<dbReference type="PANTHER" id="PTHR31157:SF1">
    <property type="entry name" value="SCP DOMAIN-CONTAINING PROTEIN"/>
    <property type="match status" value="1"/>
</dbReference>
<dbReference type="EMBL" id="FOSG01000011">
    <property type="protein sequence ID" value="SFL00823.1"/>
    <property type="molecule type" value="Genomic_DNA"/>
</dbReference>
<dbReference type="Pfam" id="PF00188">
    <property type="entry name" value="CAP"/>
    <property type="match status" value="1"/>
</dbReference>
<organism evidence="3 4">
    <name type="scientific">Streptomyces pini</name>
    <dbReference type="NCBI Taxonomy" id="1520580"/>
    <lineage>
        <taxon>Bacteria</taxon>
        <taxon>Bacillati</taxon>
        <taxon>Actinomycetota</taxon>
        <taxon>Actinomycetes</taxon>
        <taxon>Kitasatosporales</taxon>
        <taxon>Streptomycetaceae</taxon>
        <taxon>Streptomyces</taxon>
    </lineage>
</organism>
<evidence type="ECO:0000256" key="1">
    <source>
        <dbReference type="SAM" id="MobiDB-lite"/>
    </source>
</evidence>
<feature type="region of interest" description="Disordered" evidence="1">
    <location>
        <begin position="187"/>
        <end position="206"/>
    </location>
</feature>
<dbReference type="InterPro" id="IPR035940">
    <property type="entry name" value="CAP_sf"/>
</dbReference>